<dbReference type="AlphaFoldDB" id="A0A1W0WHW5"/>
<evidence type="ECO:0000313" key="2">
    <source>
        <dbReference type="EMBL" id="OQV14772.1"/>
    </source>
</evidence>
<evidence type="ECO:0000256" key="1">
    <source>
        <dbReference type="SAM" id="MobiDB-lite"/>
    </source>
</evidence>
<feature type="compositionally biased region" description="Basic and acidic residues" evidence="1">
    <location>
        <begin position="321"/>
        <end position="330"/>
    </location>
</feature>
<name>A0A1W0WHW5_HYPEX</name>
<proteinExistence type="predicted"/>
<dbReference type="Proteomes" id="UP000192578">
    <property type="component" value="Unassembled WGS sequence"/>
</dbReference>
<sequence>MATAGGERGTMESKTFATAEVLTPSPTDGEGKTVVDGAGGRVTKVTTTHYTTKTVTTRMAIGNEREITAVMASNGLNSHVPPLSVLQHIDDGDHQGTITSSGGGARKVSFPTDALVVAATRSSDAGTANTSGTPLFSGRLLKYGYRLFGNSWHPINIVISRDGVVEWTNTDDHDHSHLVKLKELLPGMIVAGRAVLEIPTYLSPKLNKGMNADHIVAVGKNRNGKVKSYWFAAESDEEFARLKAALGQIVGYPTINLEGSEVRKIWTGEGEVGKKTTATASGGGVADGTHVTHHETVTVVRDSTDHDGNGDVQTPRRKAKSAKEAFFEAK</sequence>
<comment type="caution">
    <text evidence="2">The sequence shown here is derived from an EMBL/GenBank/DDBJ whole genome shotgun (WGS) entry which is preliminary data.</text>
</comment>
<feature type="region of interest" description="Disordered" evidence="1">
    <location>
        <begin position="1"/>
        <end position="33"/>
    </location>
</feature>
<dbReference type="EMBL" id="MTYJ01000099">
    <property type="protein sequence ID" value="OQV14772.1"/>
    <property type="molecule type" value="Genomic_DNA"/>
</dbReference>
<accession>A0A1W0WHW5</accession>
<keyword evidence="3" id="KW-1185">Reference proteome</keyword>
<dbReference type="OrthoDB" id="10067755at2759"/>
<gene>
    <name evidence="2" type="ORF">BV898_11035</name>
</gene>
<protein>
    <submittedName>
        <fullName evidence="2">Uncharacterized protein</fullName>
    </submittedName>
</protein>
<feature type="region of interest" description="Disordered" evidence="1">
    <location>
        <begin position="301"/>
        <end position="330"/>
    </location>
</feature>
<organism evidence="2 3">
    <name type="scientific">Hypsibius exemplaris</name>
    <name type="common">Freshwater tardigrade</name>
    <dbReference type="NCBI Taxonomy" id="2072580"/>
    <lineage>
        <taxon>Eukaryota</taxon>
        <taxon>Metazoa</taxon>
        <taxon>Ecdysozoa</taxon>
        <taxon>Tardigrada</taxon>
        <taxon>Eutardigrada</taxon>
        <taxon>Parachela</taxon>
        <taxon>Hypsibioidea</taxon>
        <taxon>Hypsibiidae</taxon>
        <taxon>Hypsibius</taxon>
    </lineage>
</organism>
<reference evidence="3" key="1">
    <citation type="submission" date="2017-01" db="EMBL/GenBank/DDBJ databases">
        <title>Comparative genomics of anhydrobiosis in the tardigrade Hypsibius dujardini.</title>
        <authorList>
            <person name="Yoshida Y."/>
            <person name="Koutsovoulos G."/>
            <person name="Laetsch D."/>
            <person name="Stevens L."/>
            <person name="Kumar S."/>
            <person name="Horikawa D."/>
            <person name="Ishino K."/>
            <person name="Komine S."/>
            <person name="Tomita M."/>
            <person name="Blaxter M."/>
            <person name="Arakawa K."/>
        </authorList>
    </citation>
    <scope>NUCLEOTIDE SEQUENCE [LARGE SCALE GENOMIC DNA]</scope>
    <source>
        <strain evidence="3">Z151</strain>
    </source>
</reference>
<evidence type="ECO:0000313" key="3">
    <source>
        <dbReference type="Proteomes" id="UP000192578"/>
    </source>
</evidence>